<protein>
    <submittedName>
        <fullName evidence="1">Uncharacterized protein</fullName>
    </submittedName>
</protein>
<reference evidence="1 3" key="1">
    <citation type="submission" date="2020-03" db="EMBL/GenBank/DDBJ databases">
        <title>Leucobacter sp. nov., isolated from beetles.</title>
        <authorList>
            <person name="Hyun D.-W."/>
            <person name="Bae J.-W."/>
        </authorList>
    </citation>
    <scope>NUCLEOTIDE SEQUENCE [LARGE SCALE GENOMIC DNA]</scope>
    <source>
        <strain evidence="1 3">HDW9C</strain>
    </source>
</reference>
<dbReference type="EMBL" id="CP049863">
    <property type="protein sequence ID" value="QIK64544.1"/>
    <property type="molecule type" value="Genomic_DNA"/>
</dbReference>
<dbReference type="KEGG" id="lvi:G7068_00010"/>
<name>A0A6G7XBE5_9MICO</name>
<dbReference type="AlphaFoldDB" id="A0A6G7XBE5"/>
<evidence type="ECO:0000313" key="2">
    <source>
        <dbReference type="EMBL" id="QIK64544.1"/>
    </source>
</evidence>
<dbReference type="Proteomes" id="UP000502677">
    <property type="component" value="Chromosome"/>
</dbReference>
<dbReference type="RefSeq" id="WP_166287130.1">
    <property type="nucleotide sequence ID" value="NZ_CP049863.1"/>
</dbReference>
<accession>A0A6G7XBE5</accession>
<evidence type="ECO:0000313" key="3">
    <source>
        <dbReference type="Proteomes" id="UP000502677"/>
    </source>
</evidence>
<proteinExistence type="predicted"/>
<organism evidence="1 3">
    <name type="scientific">Leucobacter viscericola</name>
    <dbReference type="NCBI Taxonomy" id="2714935"/>
    <lineage>
        <taxon>Bacteria</taxon>
        <taxon>Bacillati</taxon>
        <taxon>Actinomycetota</taxon>
        <taxon>Actinomycetes</taxon>
        <taxon>Micrococcales</taxon>
        <taxon>Microbacteriaceae</taxon>
        <taxon>Leucobacter</taxon>
    </lineage>
</organism>
<gene>
    <name evidence="1" type="ORF">G7068_00010</name>
    <name evidence="2" type="ORF">G7068_15975</name>
</gene>
<evidence type="ECO:0000313" key="1">
    <source>
        <dbReference type="EMBL" id="QIK61769.1"/>
    </source>
</evidence>
<sequence>MATMMIHYESPASDPFKVPRPHRVQIEGTKVGKPEGGEIGTVTTLLGFCPAVTPDPDNWQVADALEVAKYPEHYVGWFAQFIDDEGKMFGYDNPISRVEVTA</sequence>
<dbReference type="KEGG" id="lvi:G7068_15975"/>
<dbReference type="EMBL" id="CP049863">
    <property type="protein sequence ID" value="QIK61769.1"/>
    <property type="molecule type" value="Genomic_DNA"/>
</dbReference>
<keyword evidence="3" id="KW-1185">Reference proteome</keyword>